<gene>
    <name evidence="3" type="ORF">BU26DRAFT_90558</name>
</gene>
<dbReference type="EMBL" id="ML987202">
    <property type="protein sequence ID" value="KAF2244996.1"/>
    <property type="molecule type" value="Genomic_DNA"/>
</dbReference>
<feature type="region of interest" description="Disordered" evidence="1">
    <location>
        <begin position="56"/>
        <end position="75"/>
    </location>
</feature>
<dbReference type="AlphaFoldDB" id="A0A6A6I3Z1"/>
<accession>A0A6A6I3Z1</accession>
<evidence type="ECO:0000256" key="2">
    <source>
        <dbReference type="SAM" id="Phobius"/>
    </source>
</evidence>
<feature type="compositionally biased region" description="Basic and acidic residues" evidence="1">
    <location>
        <begin position="8"/>
        <end position="17"/>
    </location>
</feature>
<evidence type="ECO:0000313" key="3">
    <source>
        <dbReference type="EMBL" id="KAF2244996.1"/>
    </source>
</evidence>
<protein>
    <submittedName>
        <fullName evidence="3">Uncharacterized protein</fullName>
    </submittedName>
</protein>
<sequence length="154" mass="16946">MRHIHAHTSHDAREARHGPLLLRPRSLASQHVRRALTVHRTCNSCMSYSPNGTFQPHASPRFEHTTPASGSLGADRKHEARPHACVMPDRQAGGGFKPTAVHVQPELRFSASARLVRLIPFFCLLVACFRFGSALGAACWPAGSGFILYARLFV</sequence>
<organism evidence="3 4">
    <name type="scientific">Trematosphaeria pertusa</name>
    <dbReference type="NCBI Taxonomy" id="390896"/>
    <lineage>
        <taxon>Eukaryota</taxon>
        <taxon>Fungi</taxon>
        <taxon>Dikarya</taxon>
        <taxon>Ascomycota</taxon>
        <taxon>Pezizomycotina</taxon>
        <taxon>Dothideomycetes</taxon>
        <taxon>Pleosporomycetidae</taxon>
        <taxon>Pleosporales</taxon>
        <taxon>Massarineae</taxon>
        <taxon>Trematosphaeriaceae</taxon>
        <taxon>Trematosphaeria</taxon>
    </lineage>
</organism>
<keyword evidence="2" id="KW-0812">Transmembrane</keyword>
<dbReference type="Proteomes" id="UP000800094">
    <property type="component" value="Unassembled WGS sequence"/>
</dbReference>
<feature type="transmembrane region" description="Helical" evidence="2">
    <location>
        <begin position="118"/>
        <end position="143"/>
    </location>
</feature>
<name>A0A6A6I3Z1_9PLEO</name>
<dbReference type="RefSeq" id="XP_033680000.1">
    <property type="nucleotide sequence ID" value="XM_033836477.1"/>
</dbReference>
<evidence type="ECO:0000256" key="1">
    <source>
        <dbReference type="SAM" id="MobiDB-lite"/>
    </source>
</evidence>
<feature type="region of interest" description="Disordered" evidence="1">
    <location>
        <begin position="1"/>
        <end position="20"/>
    </location>
</feature>
<reference evidence="3" key="1">
    <citation type="journal article" date="2020" name="Stud. Mycol.">
        <title>101 Dothideomycetes genomes: a test case for predicting lifestyles and emergence of pathogens.</title>
        <authorList>
            <person name="Haridas S."/>
            <person name="Albert R."/>
            <person name="Binder M."/>
            <person name="Bloem J."/>
            <person name="Labutti K."/>
            <person name="Salamov A."/>
            <person name="Andreopoulos B."/>
            <person name="Baker S."/>
            <person name="Barry K."/>
            <person name="Bills G."/>
            <person name="Bluhm B."/>
            <person name="Cannon C."/>
            <person name="Castanera R."/>
            <person name="Culley D."/>
            <person name="Daum C."/>
            <person name="Ezra D."/>
            <person name="Gonzalez J."/>
            <person name="Henrissat B."/>
            <person name="Kuo A."/>
            <person name="Liang C."/>
            <person name="Lipzen A."/>
            <person name="Lutzoni F."/>
            <person name="Magnuson J."/>
            <person name="Mondo S."/>
            <person name="Nolan M."/>
            <person name="Ohm R."/>
            <person name="Pangilinan J."/>
            <person name="Park H.-J."/>
            <person name="Ramirez L."/>
            <person name="Alfaro M."/>
            <person name="Sun H."/>
            <person name="Tritt A."/>
            <person name="Yoshinaga Y."/>
            <person name="Zwiers L.-H."/>
            <person name="Turgeon B."/>
            <person name="Goodwin S."/>
            <person name="Spatafora J."/>
            <person name="Crous P."/>
            <person name="Grigoriev I."/>
        </authorList>
    </citation>
    <scope>NUCLEOTIDE SEQUENCE</scope>
    <source>
        <strain evidence="3">CBS 122368</strain>
    </source>
</reference>
<dbReference type="GeneID" id="54589807"/>
<evidence type="ECO:0000313" key="4">
    <source>
        <dbReference type="Proteomes" id="UP000800094"/>
    </source>
</evidence>
<keyword evidence="2" id="KW-1133">Transmembrane helix</keyword>
<keyword evidence="2" id="KW-0472">Membrane</keyword>
<proteinExistence type="predicted"/>
<keyword evidence="4" id="KW-1185">Reference proteome</keyword>